<feature type="compositionally biased region" description="Basic and acidic residues" evidence="2">
    <location>
        <begin position="245"/>
        <end position="260"/>
    </location>
</feature>
<dbReference type="AlphaFoldDB" id="A0A1H0UYM2"/>
<dbReference type="PRINTS" id="PR00625">
    <property type="entry name" value="JDOMAIN"/>
</dbReference>
<dbReference type="GO" id="GO:0036503">
    <property type="term" value="P:ERAD pathway"/>
    <property type="evidence" value="ECO:0007669"/>
    <property type="project" value="TreeGrafter"/>
</dbReference>
<evidence type="ECO:0000313" key="5">
    <source>
        <dbReference type="EMBL" id="SDP71211.1"/>
    </source>
</evidence>
<accession>A0A1H0UYM2</accession>
<dbReference type="Pfam" id="PF00226">
    <property type="entry name" value="DnaJ"/>
    <property type="match status" value="1"/>
</dbReference>
<reference evidence="5 6" key="1">
    <citation type="submission" date="2016-10" db="EMBL/GenBank/DDBJ databases">
        <authorList>
            <person name="de Groot N.N."/>
        </authorList>
    </citation>
    <scope>NUCLEOTIDE SEQUENCE [LARGE SCALE GENOMIC DNA]</scope>
    <source>
        <strain evidence="5 6">DSM 12130</strain>
    </source>
</reference>
<dbReference type="PROSITE" id="PS50076">
    <property type="entry name" value="DNAJ_2"/>
    <property type="match status" value="1"/>
</dbReference>
<name>A0A1H0UYM2_9BACT</name>
<keyword evidence="6" id="KW-1185">Reference proteome</keyword>
<feature type="compositionally biased region" description="Low complexity" evidence="2">
    <location>
        <begin position="271"/>
        <end position="284"/>
    </location>
</feature>
<dbReference type="PANTHER" id="PTHR44360:SF1">
    <property type="entry name" value="DNAJ HOMOLOG SUBFAMILY B MEMBER 9"/>
    <property type="match status" value="1"/>
</dbReference>
<protein>
    <submittedName>
        <fullName evidence="5">DnaJ domain-containing protein</fullName>
    </submittedName>
</protein>
<dbReference type="InterPro" id="IPR001623">
    <property type="entry name" value="DnaJ_domain"/>
</dbReference>
<dbReference type="EMBL" id="FNJI01000037">
    <property type="protein sequence ID" value="SDP71211.1"/>
    <property type="molecule type" value="Genomic_DNA"/>
</dbReference>
<dbReference type="OrthoDB" id="5431809at2"/>
<dbReference type="Gene3D" id="1.10.287.110">
    <property type="entry name" value="DnaJ domain"/>
    <property type="match status" value="1"/>
</dbReference>
<dbReference type="GO" id="GO:0051787">
    <property type="term" value="F:misfolded protein binding"/>
    <property type="evidence" value="ECO:0007669"/>
    <property type="project" value="TreeGrafter"/>
</dbReference>
<dbReference type="SUPFAM" id="SSF46565">
    <property type="entry name" value="Chaperone J-domain"/>
    <property type="match status" value="1"/>
</dbReference>
<keyword evidence="3" id="KW-0472">Membrane</keyword>
<dbReference type="PANTHER" id="PTHR44360">
    <property type="entry name" value="DNAJ HOMOLOG SUBFAMILY B MEMBER 9"/>
    <property type="match status" value="1"/>
</dbReference>
<keyword evidence="3" id="KW-0812">Transmembrane</keyword>
<gene>
    <name evidence="5" type="ORF">SAMN05660330_03784</name>
</gene>
<evidence type="ECO:0000313" key="6">
    <source>
        <dbReference type="Proteomes" id="UP000199073"/>
    </source>
</evidence>
<evidence type="ECO:0000256" key="1">
    <source>
        <dbReference type="ARBA" id="ARBA00023186"/>
    </source>
</evidence>
<dbReference type="SMART" id="SM00271">
    <property type="entry name" value="DnaJ"/>
    <property type="match status" value="1"/>
</dbReference>
<dbReference type="GO" id="GO:0051087">
    <property type="term" value="F:protein-folding chaperone binding"/>
    <property type="evidence" value="ECO:0007669"/>
    <property type="project" value="TreeGrafter"/>
</dbReference>
<proteinExistence type="predicted"/>
<feature type="region of interest" description="Disordered" evidence="2">
    <location>
        <begin position="331"/>
        <end position="362"/>
    </location>
</feature>
<feature type="transmembrane region" description="Helical" evidence="3">
    <location>
        <begin position="180"/>
        <end position="201"/>
    </location>
</feature>
<keyword evidence="3" id="KW-1133">Transmembrane helix</keyword>
<feature type="domain" description="J" evidence="4">
    <location>
        <begin position="89"/>
        <end position="157"/>
    </location>
</feature>
<dbReference type="CDD" id="cd06257">
    <property type="entry name" value="DnaJ"/>
    <property type="match status" value="1"/>
</dbReference>
<keyword evidence="1" id="KW-0143">Chaperone</keyword>
<dbReference type="RefSeq" id="WP_092225686.1">
    <property type="nucleotide sequence ID" value="NZ_FNJI01000037.1"/>
</dbReference>
<evidence type="ECO:0000259" key="4">
    <source>
        <dbReference type="PROSITE" id="PS50076"/>
    </source>
</evidence>
<dbReference type="SUPFAM" id="SSF54427">
    <property type="entry name" value="NTF2-like"/>
    <property type="match status" value="1"/>
</dbReference>
<dbReference type="Proteomes" id="UP000199073">
    <property type="component" value="Unassembled WGS sequence"/>
</dbReference>
<dbReference type="InterPro" id="IPR036869">
    <property type="entry name" value="J_dom_sf"/>
</dbReference>
<dbReference type="InterPro" id="IPR032710">
    <property type="entry name" value="NTF2-like_dom_sf"/>
</dbReference>
<organism evidence="5 6">
    <name type="scientific">Desulforhopalus singaporensis</name>
    <dbReference type="NCBI Taxonomy" id="91360"/>
    <lineage>
        <taxon>Bacteria</taxon>
        <taxon>Pseudomonadati</taxon>
        <taxon>Thermodesulfobacteriota</taxon>
        <taxon>Desulfobulbia</taxon>
        <taxon>Desulfobulbales</taxon>
        <taxon>Desulfocapsaceae</taxon>
        <taxon>Desulforhopalus</taxon>
    </lineage>
</organism>
<feature type="region of interest" description="Disordered" evidence="2">
    <location>
        <begin position="226"/>
        <end position="292"/>
    </location>
</feature>
<dbReference type="STRING" id="91360.SAMN05660330_03784"/>
<evidence type="ECO:0000256" key="3">
    <source>
        <dbReference type="SAM" id="Phobius"/>
    </source>
</evidence>
<dbReference type="InterPro" id="IPR051948">
    <property type="entry name" value="Hsp70_co-chaperone_J-domain"/>
</dbReference>
<sequence>MSDIYKAQIKGLVEKYKRGATESLIGYIADNRGLLDICRTLLSTTHLTADTNDPWLHKVCDQQGVNLFLFLEEIATIVDMFSDSDENDDPYAVLGVDRSTSIDGIKKAYRKLSIIYHPDTASENGRKDPEKFIQITNAYKKILGKEQQTTAASDSNAVSQYIWRQRETTAITRSHGLKTYLGVGGLVAVLICVSIIFGLNYRNKTFIAGLQATVENVNSSAPAKKITLTPVKNRPQDQADQYNSDLRDNSLEKVPEETRTDNVVAEAPETSDPSAVDSVAADSSAADHEPESVELGSVLVQQKADNLTPPLDLKEQSEPSEPEAVVIVEKHPKKLSGAAQSPETDELPKNQANRDVQGQADDLPVIVKRGEDTESVIVSDMENRPEQPAPGMERAEKKVVQDAGYATDLDSVTEPEQEHAPKVRSIEERVETFFTRYVQAYGERNMEKFISFFTDDAVENGKPFTDMVPQYEKAFSETSSASLNINRFRLEETSQGLLIQGRFSATLAYKNKKTISAKGPISFVLLIEKENFLISEVNYRFDS</sequence>
<evidence type="ECO:0000256" key="2">
    <source>
        <dbReference type="SAM" id="MobiDB-lite"/>
    </source>
</evidence>